<comment type="caution">
    <text evidence="2">The sequence shown here is derived from an EMBL/GenBank/DDBJ whole genome shotgun (WGS) entry which is preliminary data.</text>
</comment>
<protein>
    <submittedName>
        <fullName evidence="2">Uncharacterized protein</fullName>
    </submittedName>
</protein>
<organism evidence="2 3">
    <name type="scientific">Myriangium duriaei CBS 260.36</name>
    <dbReference type="NCBI Taxonomy" id="1168546"/>
    <lineage>
        <taxon>Eukaryota</taxon>
        <taxon>Fungi</taxon>
        <taxon>Dikarya</taxon>
        <taxon>Ascomycota</taxon>
        <taxon>Pezizomycotina</taxon>
        <taxon>Dothideomycetes</taxon>
        <taxon>Dothideomycetidae</taxon>
        <taxon>Myriangiales</taxon>
        <taxon>Myriangiaceae</taxon>
        <taxon>Myriangium</taxon>
    </lineage>
</organism>
<evidence type="ECO:0000313" key="2">
    <source>
        <dbReference type="EMBL" id="KAF2157572.1"/>
    </source>
</evidence>
<accession>A0A9P4MLP4</accession>
<dbReference type="Proteomes" id="UP000799439">
    <property type="component" value="Unassembled WGS sequence"/>
</dbReference>
<sequence>MAEAEDGQRLLLRGQSQVEILFDAAGSAKQWLKQRGPGHEDDQARDLARNGSICGANSEGSLFFVSPIALSKETRQKHYEESSVGRNLKAIVKNQKTSGKQAEDRSVRCRMNGMGWVGLGASHRQDKHASRKRDTTRQKIQYSFGPASAAPSFNLTRLVGHGLPHLVDKPQAGIIQAPPSRRVLDESFVPPVAQRLSISTGSSSSSADGRCRARVELHTEHTDLLLSSAFPSEAQIQSSGAREPSVQPNGAGAMRVTGSAAATILHYDKCKYSAAAKSQMPRGVLSACSISHVISWSALAPTVIGLPLAKPWPLIVSTLRRLCGA</sequence>
<name>A0A9P4MLP4_9PEZI</name>
<keyword evidence="3" id="KW-1185">Reference proteome</keyword>
<evidence type="ECO:0000256" key="1">
    <source>
        <dbReference type="SAM" id="MobiDB-lite"/>
    </source>
</evidence>
<gene>
    <name evidence="2" type="ORF">K461DRAFT_299416</name>
</gene>
<dbReference type="AlphaFoldDB" id="A0A9P4MLP4"/>
<feature type="region of interest" description="Disordered" evidence="1">
    <location>
        <begin position="118"/>
        <end position="138"/>
    </location>
</feature>
<evidence type="ECO:0000313" key="3">
    <source>
        <dbReference type="Proteomes" id="UP000799439"/>
    </source>
</evidence>
<dbReference type="EMBL" id="ML996081">
    <property type="protein sequence ID" value="KAF2157572.1"/>
    <property type="molecule type" value="Genomic_DNA"/>
</dbReference>
<reference evidence="2" key="1">
    <citation type="journal article" date="2020" name="Stud. Mycol.">
        <title>101 Dothideomycetes genomes: a test case for predicting lifestyles and emergence of pathogens.</title>
        <authorList>
            <person name="Haridas S."/>
            <person name="Albert R."/>
            <person name="Binder M."/>
            <person name="Bloem J."/>
            <person name="Labutti K."/>
            <person name="Salamov A."/>
            <person name="Andreopoulos B."/>
            <person name="Baker S."/>
            <person name="Barry K."/>
            <person name="Bills G."/>
            <person name="Bluhm B."/>
            <person name="Cannon C."/>
            <person name="Castanera R."/>
            <person name="Culley D."/>
            <person name="Daum C."/>
            <person name="Ezra D."/>
            <person name="Gonzalez J."/>
            <person name="Henrissat B."/>
            <person name="Kuo A."/>
            <person name="Liang C."/>
            <person name="Lipzen A."/>
            <person name="Lutzoni F."/>
            <person name="Magnuson J."/>
            <person name="Mondo S."/>
            <person name="Nolan M."/>
            <person name="Ohm R."/>
            <person name="Pangilinan J."/>
            <person name="Park H.-J."/>
            <person name="Ramirez L."/>
            <person name="Alfaro M."/>
            <person name="Sun H."/>
            <person name="Tritt A."/>
            <person name="Yoshinaga Y."/>
            <person name="Zwiers L.-H."/>
            <person name="Turgeon B."/>
            <person name="Goodwin S."/>
            <person name="Spatafora J."/>
            <person name="Crous P."/>
            <person name="Grigoriev I."/>
        </authorList>
    </citation>
    <scope>NUCLEOTIDE SEQUENCE</scope>
    <source>
        <strain evidence="2">CBS 260.36</strain>
    </source>
</reference>
<proteinExistence type="predicted"/>
<feature type="compositionally biased region" description="Basic and acidic residues" evidence="1">
    <location>
        <begin position="123"/>
        <end position="137"/>
    </location>
</feature>